<dbReference type="Proteomes" id="UP001303373">
    <property type="component" value="Chromosome 12"/>
</dbReference>
<evidence type="ECO:0000313" key="3">
    <source>
        <dbReference type="Proteomes" id="UP001303373"/>
    </source>
</evidence>
<accession>A0AAQ3M946</accession>
<sequence length="187" mass="20120">MRVTWVLSMEQTMAPLQPKGGHFGLILPLCTSSATVGLALFQYPLFSSMLSATPSIAGAPFSRFWAAFIKPAAPFFASAALVSAVSGVICGRWLHTHATLETTDVSRFYVYGAVLAAGHLASMPAVAGPIKRMADGANGDGDDAAIEKVNREEMKTWFLWHTVRTLLVDIPALWCFAEGVALSFWVV</sequence>
<reference evidence="2 3" key="1">
    <citation type="submission" date="2023-11" db="EMBL/GenBank/DDBJ databases">
        <title>An acidophilic fungus is an integral part of prey digestion in a carnivorous sundew plant.</title>
        <authorList>
            <person name="Tsai I.J."/>
        </authorList>
    </citation>
    <scope>NUCLEOTIDE SEQUENCE [LARGE SCALE GENOMIC DNA]</scope>
    <source>
        <strain evidence="2">169a</strain>
    </source>
</reference>
<protein>
    <submittedName>
        <fullName evidence="2">Uncharacterized protein</fullName>
    </submittedName>
</protein>
<keyword evidence="1" id="KW-1133">Transmembrane helix</keyword>
<dbReference type="AlphaFoldDB" id="A0AAQ3M946"/>
<organism evidence="2 3">
    <name type="scientific">Acrodontium crateriforme</name>
    <dbReference type="NCBI Taxonomy" id="150365"/>
    <lineage>
        <taxon>Eukaryota</taxon>
        <taxon>Fungi</taxon>
        <taxon>Dikarya</taxon>
        <taxon>Ascomycota</taxon>
        <taxon>Pezizomycotina</taxon>
        <taxon>Dothideomycetes</taxon>
        <taxon>Dothideomycetidae</taxon>
        <taxon>Mycosphaerellales</taxon>
        <taxon>Teratosphaeriaceae</taxon>
        <taxon>Acrodontium</taxon>
    </lineage>
</organism>
<feature type="transmembrane region" description="Helical" evidence="1">
    <location>
        <begin position="20"/>
        <end position="43"/>
    </location>
</feature>
<proteinExistence type="predicted"/>
<evidence type="ECO:0000256" key="1">
    <source>
        <dbReference type="SAM" id="Phobius"/>
    </source>
</evidence>
<feature type="transmembrane region" description="Helical" evidence="1">
    <location>
        <begin position="64"/>
        <end position="88"/>
    </location>
</feature>
<dbReference type="EMBL" id="CP138591">
    <property type="protein sequence ID" value="WPH04212.1"/>
    <property type="molecule type" value="Genomic_DNA"/>
</dbReference>
<gene>
    <name evidence="2" type="ORF">R9X50_00710100</name>
</gene>
<keyword evidence="1" id="KW-0472">Membrane</keyword>
<name>A0AAQ3M946_9PEZI</name>
<keyword evidence="3" id="KW-1185">Reference proteome</keyword>
<feature type="transmembrane region" description="Helical" evidence="1">
    <location>
        <begin position="108"/>
        <end position="127"/>
    </location>
</feature>
<keyword evidence="1" id="KW-0812">Transmembrane</keyword>
<evidence type="ECO:0000313" key="2">
    <source>
        <dbReference type="EMBL" id="WPH04212.1"/>
    </source>
</evidence>